<evidence type="ECO:0000313" key="2">
    <source>
        <dbReference type="EMBL" id="MYM18507.1"/>
    </source>
</evidence>
<organism evidence="2 3">
    <name type="scientific">Brevibacterium rongguiense</name>
    <dbReference type="NCBI Taxonomy" id="2695267"/>
    <lineage>
        <taxon>Bacteria</taxon>
        <taxon>Bacillati</taxon>
        <taxon>Actinomycetota</taxon>
        <taxon>Actinomycetes</taxon>
        <taxon>Micrococcales</taxon>
        <taxon>Brevibacteriaceae</taxon>
        <taxon>Brevibacterium</taxon>
    </lineage>
</organism>
<protein>
    <recommendedName>
        <fullName evidence="4">DUF3238 domain-containing protein</fullName>
    </recommendedName>
</protein>
<reference evidence="2 3" key="1">
    <citation type="submission" date="2020-01" db="EMBL/GenBank/DDBJ databases">
        <authorList>
            <person name="Deng T."/>
        </authorList>
    </citation>
    <scope>NUCLEOTIDE SEQUENCE [LARGE SCALE GENOMIC DNA]</scope>
    <source>
        <strain evidence="2 3">5221</strain>
    </source>
</reference>
<comment type="caution">
    <text evidence="2">The sequence shown here is derived from an EMBL/GenBank/DDBJ whole genome shotgun (WGS) entry which is preliminary data.</text>
</comment>
<dbReference type="Proteomes" id="UP000469215">
    <property type="component" value="Unassembled WGS sequence"/>
</dbReference>
<feature type="signal peptide" evidence="1">
    <location>
        <begin position="1"/>
        <end position="23"/>
    </location>
</feature>
<accession>A0A6N9H391</accession>
<keyword evidence="1" id="KW-0732">Signal</keyword>
<name>A0A6N9H391_9MICO</name>
<feature type="chain" id="PRO_5039312041" description="DUF3238 domain-containing protein" evidence="1">
    <location>
        <begin position="24"/>
        <end position="469"/>
    </location>
</feature>
<keyword evidence="3" id="KW-1185">Reference proteome</keyword>
<dbReference type="EMBL" id="WWEQ01000002">
    <property type="protein sequence ID" value="MYM18507.1"/>
    <property type="molecule type" value="Genomic_DNA"/>
</dbReference>
<evidence type="ECO:0000256" key="1">
    <source>
        <dbReference type="SAM" id="SignalP"/>
    </source>
</evidence>
<proteinExistence type="predicted"/>
<sequence length="469" mass="50732">MKRMLAAATLGLIVLPVATTQIAAQAVESKTASSSFQKVVKAVPPAGKAKTLRTNSAVPKTSSKLVLAQPNANSSQLTTLNRELSKQARAASAEASSLSSLNTVYFETDNKNRIIDRYIGSSPQRVIDDRTGQTSFNWSANSKSVNLSWWKPKGVSATWVISKNGQPIAKTDSTSFTDNSVDRSRVNEYFVEAQVEQLKKSNDPDSKYTHAYSYGTEVPKGEKVPVNESVESKSVLSAAANADIMPKNAALAKAKVAQGSAQFRYASFIPDKKIKQPPFCSNGFDSYHGDGRAFRNSKTINSNLSSRGENQAGVTVQGNKNHLDFTKKHVGETIAYKKDGSVADRKTASDSGLSTTLGSYGILPDIRFKQSIGNPLCDVLAVGKAPAIDVDMHAIFDPSGSTEVKGSHDGAPNHELTYNLANSKGRSYGCLYRFQYSSFNSLLPPMDVTVNRYSTPMNGKFPRDCAIRK</sequence>
<dbReference type="AlphaFoldDB" id="A0A6N9H391"/>
<dbReference type="RefSeq" id="WP_160951975.1">
    <property type="nucleotide sequence ID" value="NZ_WWEQ01000002.1"/>
</dbReference>
<evidence type="ECO:0000313" key="3">
    <source>
        <dbReference type="Proteomes" id="UP000469215"/>
    </source>
</evidence>
<evidence type="ECO:0008006" key="4">
    <source>
        <dbReference type="Google" id="ProtNLM"/>
    </source>
</evidence>
<gene>
    <name evidence="2" type="ORF">GSY69_00565</name>
</gene>